<organism evidence="14 15">
    <name type="scientific">Torulaspora globosa</name>
    <dbReference type="NCBI Taxonomy" id="48254"/>
    <lineage>
        <taxon>Eukaryota</taxon>
        <taxon>Fungi</taxon>
        <taxon>Dikarya</taxon>
        <taxon>Ascomycota</taxon>
        <taxon>Saccharomycotina</taxon>
        <taxon>Saccharomycetes</taxon>
        <taxon>Saccharomycetales</taxon>
        <taxon>Saccharomycetaceae</taxon>
        <taxon>Torulaspora</taxon>
    </lineage>
</organism>
<evidence type="ECO:0000256" key="7">
    <source>
        <dbReference type="ARBA" id="ARBA00022753"/>
    </source>
</evidence>
<dbReference type="PANTHER" id="PTHR45929">
    <property type="entry name" value="JAK PATHWAY SIGNAL TRANSDUCTION ADAPTOR MOLECULE"/>
    <property type="match status" value="1"/>
</dbReference>
<keyword evidence="6" id="KW-0813">Transport</keyword>
<dbReference type="PROSITE" id="PS50330">
    <property type="entry name" value="UIM"/>
    <property type="match status" value="1"/>
</dbReference>
<dbReference type="EMBL" id="CP059267">
    <property type="protein sequence ID" value="QLQ78181.1"/>
    <property type="molecule type" value="Genomic_DNA"/>
</dbReference>
<dbReference type="GO" id="GO:0010008">
    <property type="term" value="C:endosome membrane"/>
    <property type="evidence" value="ECO:0007669"/>
    <property type="project" value="UniProtKB-SubCell"/>
</dbReference>
<dbReference type="AlphaFoldDB" id="A0A7H9HLW7"/>
<dbReference type="OrthoDB" id="10255964at2759"/>
<dbReference type="Pfam" id="PF00018">
    <property type="entry name" value="SH3_1"/>
    <property type="match status" value="1"/>
</dbReference>
<dbReference type="SUPFAM" id="SSF48464">
    <property type="entry name" value="ENTH/VHS domain"/>
    <property type="match status" value="1"/>
</dbReference>
<keyword evidence="15" id="KW-1185">Reference proteome</keyword>
<gene>
    <name evidence="14" type="ORF">HG537_0A04280</name>
</gene>
<dbReference type="SUPFAM" id="SSF50044">
    <property type="entry name" value="SH3-domain"/>
    <property type="match status" value="1"/>
</dbReference>
<feature type="domain" description="VHS" evidence="13">
    <location>
        <begin position="10"/>
        <end position="135"/>
    </location>
</feature>
<dbReference type="CDD" id="cd11805">
    <property type="entry name" value="SH3_GRB2_like_C"/>
    <property type="match status" value="1"/>
</dbReference>
<comment type="similarity">
    <text evidence="2">Belongs to the STAM family.</text>
</comment>
<evidence type="ECO:0000256" key="9">
    <source>
        <dbReference type="PROSITE-ProRule" id="PRU00192"/>
    </source>
</evidence>
<evidence type="ECO:0000313" key="14">
    <source>
        <dbReference type="EMBL" id="QLQ78181.1"/>
    </source>
</evidence>
<dbReference type="GO" id="GO:0033565">
    <property type="term" value="C:ESCRT-0 complex"/>
    <property type="evidence" value="ECO:0007669"/>
    <property type="project" value="TreeGrafter"/>
</dbReference>
<dbReference type="InterPro" id="IPR050670">
    <property type="entry name" value="STAM"/>
</dbReference>
<evidence type="ECO:0000313" key="15">
    <source>
        <dbReference type="Proteomes" id="UP000510647"/>
    </source>
</evidence>
<dbReference type="GO" id="GO:0035091">
    <property type="term" value="F:phosphatidylinositol binding"/>
    <property type="evidence" value="ECO:0007669"/>
    <property type="project" value="InterPro"/>
</dbReference>
<dbReference type="InterPro" id="IPR008942">
    <property type="entry name" value="ENTH_VHS"/>
</dbReference>
<dbReference type="SMART" id="SM00326">
    <property type="entry name" value="SH3"/>
    <property type="match status" value="1"/>
</dbReference>
<dbReference type="PROSITE" id="PS50002">
    <property type="entry name" value="SH3"/>
    <property type="match status" value="1"/>
</dbReference>
<dbReference type="Gene3D" id="2.30.30.40">
    <property type="entry name" value="SH3 Domains"/>
    <property type="match status" value="1"/>
</dbReference>
<dbReference type="CDD" id="cd21386">
    <property type="entry name" value="GAT_Hse1"/>
    <property type="match status" value="1"/>
</dbReference>
<dbReference type="GO" id="GO:0043130">
    <property type="term" value="F:ubiquitin binding"/>
    <property type="evidence" value="ECO:0007669"/>
    <property type="project" value="InterPro"/>
</dbReference>
<dbReference type="Pfam" id="PF00790">
    <property type="entry name" value="VHS"/>
    <property type="match status" value="1"/>
</dbReference>
<dbReference type="Gene3D" id="1.20.5.1940">
    <property type="match status" value="1"/>
</dbReference>
<dbReference type="GO" id="GO:0043328">
    <property type="term" value="P:protein transport to vacuole involved in ubiquitin-dependent protein catabolic process via the multivesicular body sorting pathway"/>
    <property type="evidence" value="ECO:0007669"/>
    <property type="project" value="TreeGrafter"/>
</dbReference>
<dbReference type="InterPro" id="IPR002014">
    <property type="entry name" value="VHS_dom"/>
</dbReference>
<accession>A0A7H9HLW7</accession>
<keyword evidence="7" id="KW-0967">Endosome</keyword>
<evidence type="ECO:0000259" key="13">
    <source>
        <dbReference type="PROSITE" id="PS50179"/>
    </source>
</evidence>
<dbReference type="PROSITE" id="PS50179">
    <property type="entry name" value="VHS"/>
    <property type="match status" value="1"/>
</dbReference>
<evidence type="ECO:0000256" key="10">
    <source>
        <dbReference type="SAM" id="Coils"/>
    </source>
</evidence>
<evidence type="ECO:0000256" key="11">
    <source>
        <dbReference type="SAM" id="MobiDB-lite"/>
    </source>
</evidence>
<dbReference type="InterPro" id="IPR036028">
    <property type="entry name" value="SH3-like_dom_sf"/>
</dbReference>
<evidence type="ECO:0000256" key="5">
    <source>
        <dbReference type="ARBA" id="ARBA00022443"/>
    </source>
</evidence>
<evidence type="ECO:0000256" key="4">
    <source>
        <dbReference type="ARBA" id="ARBA00018978"/>
    </source>
</evidence>
<dbReference type="PRINTS" id="PR00452">
    <property type="entry name" value="SH3DOMAIN"/>
</dbReference>
<dbReference type="SMART" id="SM00288">
    <property type="entry name" value="VHS"/>
    <property type="match status" value="1"/>
</dbReference>
<evidence type="ECO:0000256" key="2">
    <source>
        <dbReference type="ARBA" id="ARBA00009666"/>
    </source>
</evidence>
<feature type="coiled-coil region" evidence="10">
    <location>
        <begin position="341"/>
        <end position="368"/>
    </location>
</feature>
<dbReference type="InterPro" id="IPR001452">
    <property type="entry name" value="SH3_domain"/>
</dbReference>
<evidence type="ECO:0000256" key="6">
    <source>
        <dbReference type="ARBA" id="ARBA00022448"/>
    </source>
</evidence>
<reference evidence="14 15" key="1">
    <citation type="submission" date="2020-06" db="EMBL/GenBank/DDBJ databases">
        <title>The yeast mating-type switching endonuclease HO is a domesticated member of an unorthodox homing genetic element family.</title>
        <authorList>
            <person name="Coughlan A.Y."/>
            <person name="Lombardi L."/>
            <person name="Braun-Galleani S."/>
            <person name="Martos A.R."/>
            <person name="Galeote V."/>
            <person name="Bigey F."/>
            <person name="Dequin S."/>
            <person name="Byrne K.P."/>
            <person name="Wolfe K.H."/>
        </authorList>
    </citation>
    <scope>NUCLEOTIDE SEQUENCE [LARGE SCALE GENOMIC DNA]</scope>
    <source>
        <strain evidence="14 15">CBS2947</strain>
    </source>
</reference>
<dbReference type="PANTHER" id="PTHR45929:SF3">
    <property type="entry name" value="JAK PATHWAY SIGNAL TRANSDUCTION ADAPTOR MOLECULE"/>
    <property type="match status" value="1"/>
</dbReference>
<dbReference type="PRINTS" id="PR00499">
    <property type="entry name" value="P67PHOX"/>
</dbReference>
<keyword evidence="10" id="KW-0175">Coiled coil</keyword>
<evidence type="ECO:0000256" key="1">
    <source>
        <dbReference type="ARBA" id="ARBA00004125"/>
    </source>
</evidence>
<dbReference type="FunFam" id="2.30.30.40:FF:000072">
    <property type="entry name" value="Unconventional Myosin IB"/>
    <property type="match status" value="1"/>
</dbReference>
<evidence type="ECO:0000256" key="8">
    <source>
        <dbReference type="ARBA" id="ARBA00022927"/>
    </source>
</evidence>
<keyword evidence="8" id="KW-0653">Protein transport</keyword>
<feature type="domain" description="SH3" evidence="12">
    <location>
        <begin position="214"/>
        <end position="273"/>
    </location>
</feature>
<dbReference type="CDD" id="cd16978">
    <property type="entry name" value="VHS_HSE1"/>
    <property type="match status" value="1"/>
</dbReference>
<protein>
    <recommendedName>
        <fullName evidence="3">Class E vacuolar protein-sorting machinery protein HSE1</fullName>
    </recommendedName>
    <alternativeName>
        <fullName evidence="4">Class E vacuolar protein-sorting machinery protein hse1</fullName>
    </alternativeName>
</protein>
<dbReference type="Gene3D" id="1.25.40.90">
    <property type="match status" value="1"/>
</dbReference>
<keyword evidence="5 9" id="KW-0728">SH3 domain</keyword>
<feature type="compositionally biased region" description="Low complexity" evidence="11">
    <location>
        <begin position="178"/>
        <end position="188"/>
    </location>
</feature>
<sequence length="458" mass="51828">MSVTSAILKATDGNLRADNWQYILEVCDRVQDDPEDGGEEAMEVIEERLEQKDANVILRTLSLIVSLAENCGSRLKQLISSKRFTHKLQSLVESRSVHITVKREVAKVVQQLSNSFKGDPSLRYMGDLLSVIASKYPYLLVSEQPDVPSKKEMSAESKQKEDKELEQALKLSLVEYEQQQQSQGPRQPQAERSANGDVNIEQNNSNDPLPSGPAVVKKVRAMYDLSSSEPDELSFKKGDVIIVLEQVYRDWWRGTLYGKVGIFPLNYVTPVKEPTQLERELEKQNEDALLSQKANIDKLHYTLQRSKDSNNGDLTQDPAINDLYGSVTPLRPQIAKCIGKYARKREDLVSLREVLANAEATYNQLLDRATNAYTSPMPAQRYPTMDQPRKGYTFSSEHSRDSHPWGGQITNGSHQQNYGQFQDDQGYNYDYRKSQVPMQYGAQSNAGQNLNPYNPNNN</sequence>
<name>A0A7H9HLW7_9SACH</name>
<dbReference type="Proteomes" id="UP000510647">
    <property type="component" value="Chromosome 1"/>
</dbReference>
<evidence type="ECO:0000259" key="12">
    <source>
        <dbReference type="PROSITE" id="PS50002"/>
    </source>
</evidence>
<evidence type="ECO:0000256" key="3">
    <source>
        <dbReference type="ARBA" id="ARBA00017923"/>
    </source>
</evidence>
<comment type="subcellular location">
    <subcellularLocation>
        <location evidence="1">Endosome membrane</location>
        <topology evidence="1">Peripheral membrane protein</topology>
        <orientation evidence="1">Cytoplasmic side</orientation>
    </subcellularLocation>
</comment>
<dbReference type="InterPro" id="IPR003903">
    <property type="entry name" value="UIM_dom"/>
</dbReference>
<feature type="region of interest" description="Disordered" evidence="11">
    <location>
        <begin position="176"/>
        <end position="213"/>
    </location>
</feature>
<proteinExistence type="inferred from homology"/>